<evidence type="ECO:0000313" key="4">
    <source>
        <dbReference type="EMBL" id="RSU03912.1"/>
    </source>
</evidence>
<dbReference type="PANTHER" id="PTHR30514">
    <property type="entry name" value="GLUCOKINASE"/>
    <property type="match status" value="1"/>
</dbReference>
<dbReference type="Gene3D" id="3.40.50.10490">
    <property type="entry name" value="Glucose-6-phosphate isomerase like protein, domain 1"/>
    <property type="match status" value="1"/>
</dbReference>
<dbReference type="Pfam" id="PF01380">
    <property type="entry name" value="SIS"/>
    <property type="match status" value="1"/>
</dbReference>
<comment type="caution">
    <text evidence="4">The sequence shown here is derived from an EMBL/GenBank/DDBJ whole genome shotgun (WGS) entry which is preliminary data.</text>
</comment>
<dbReference type="InterPro" id="IPR047640">
    <property type="entry name" value="RpiR-like"/>
</dbReference>
<dbReference type="InterPro" id="IPR035472">
    <property type="entry name" value="RpiR-like_SIS"/>
</dbReference>
<dbReference type="AlphaFoldDB" id="A0A430A9T0"/>
<dbReference type="GO" id="GO:0003700">
    <property type="term" value="F:DNA-binding transcription factor activity"/>
    <property type="evidence" value="ECO:0007669"/>
    <property type="project" value="InterPro"/>
</dbReference>
<dbReference type="InterPro" id="IPR046348">
    <property type="entry name" value="SIS_dom_sf"/>
</dbReference>
<reference evidence="4 5" key="1">
    <citation type="submission" date="2017-05" db="EMBL/GenBank/DDBJ databases">
        <title>Vagococcus spp. assemblies.</title>
        <authorList>
            <person name="Gulvik C.A."/>
        </authorList>
    </citation>
    <scope>NUCLEOTIDE SEQUENCE [LARGE SCALE GENOMIC DNA]</scope>
    <source>
        <strain evidence="4 5">NCFB 2497</strain>
    </source>
</reference>
<dbReference type="InterPro" id="IPR001347">
    <property type="entry name" value="SIS_dom"/>
</dbReference>
<dbReference type="InterPro" id="IPR000281">
    <property type="entry name" value="HTH_RpiR"/>
</dbReference>
<evidence type="ECO:0000313" key="5">
    <source>
        <dbReference type="Proteomes" id="UP000288197"/>
    </source>
</evidence>
<dbReference type="Proteomes" id="UP000288197">
    <property type="component" value="Unassembled WGS sequence"/>
</dbReference>
<keyword evidence="1" id="KW-0805">Transcription regulation</keyword>
<dbReference type="GO" id="GO:1901135">
    <property type="term" value="P:carbohydrate derivative metabolic process"/>
    <property type="evidence" value="ECO:0007669"/>
    <property type="project" value="InterPro"/>
</dbReference>
<dbReference type="Gene3D" id="1.10.10.10">
    <property type="entry name" value="Winged helix-like DNA-binding domain superfamily/Winged helix DNA-binding domain"/>
    <property type="match status" value="1"/>
</dbReference>
<dbReference type="InterPro" id="IPR036388">
    <property type="entry name" value="WH-like_DNA-bd_sf"/>
</dbReference>
<keyword evidence="5" id="KW-1185">Reference proteome</keyword>
<evidence type="ECO:0000256" key="2">
    <source>
        <dbReference type="ARBA" id="ARBA00023125"/>
    </source>
</evidence>
<evidence type="ECO:0000256" key="1">
    <source>
        <dbReference type="ARBA" id="ARBA00023015"/>
    </source>
</evidence>
<dbReference type="GO" id="GO:0097367">
    <property type="term" value="F:carbohydrate derivative binding"/>
    <property type="evidence" value="ECO:0007669"/>
    <property type="project" value="InterPro"/>
</dbReference>
<dbReference type="SUPFAM" id="SSF46689">
    <property type="entry name" value="Homeodomain-like"/>
    <property type="match status" value="1"/>
</dbReference>
<dbReference type="EMBL" id="NGJX01000003">
    <property type="protein sequence ID" value="RSU03912.1"/>
    <property type="molecule type" value="Genomic_DNA"/>
</dbReference>
<keyword evidence="2" id="KW-0238">DNA-binding</keyword>
<name>A0A430A9T0_9ENTE</name>
<dbReference type="OrthoDB" id="1648815at2"/>
<dbReference type="Pfam" id="PF01418">
    <property type="entry name" value="HTH_6"/>
    <property type="match status" value="1"/>
</dbReference>
<gene>
    <name evidence="4" type="ORF">CBF32_04365</name>
</gene>
<keyword evidence="3" id="KW-0804">Transcription</keyword>
<dbReference type="CDD" id="cd05013">
    <property type="entry name" value="SIS_RpiR"/>
    <property type="match status" value="1"/>
</dbReference>
<evidence type="ECO:0000256" key="3">
    <source>
        <dbReference type="ARBA" id="ARBA00023163"/>
    </source>
</evidence>
<dbReference type="PANTHER" id="PTHR30514:SF1">
    <property type="entry name" value="HTH-TYPE TRANSCRIPTIONAL REGULATOR HEXR-RELATED"/>
    <property type="match status" value="1"/>
</dbReference>
<dbReference type="PROSITE" id="PS51071">
    <property type="entry name" value="HTH_RPIR"/>
    <property type="match status" value="1"/>
</dbReference>
<accession>A0A430A9T0</accession>
<dbReference type="InterPro" id="IPR009057">
    <property type="entry name" value="Homeodomain-like_sf"/>
</dbReference>
<protein>
    <recommendedName>
        <fullName evidence="6">RpiR family transcriptional regulator</fullName>
    </recommendedName>
</protein>
<evidence type="ECO:0008006" key="6">
    <source>
        <dbReference type="Google" id="ProtNLM"/>
    </source>
</evidence>
<proteinExistence type="predicted"/>
<dbReference type="SUPFAM" id="SSF53697">
    <property type="entry name" value="SIS domain"/>
    <property type="match status" value="1"/>
</dbReference>
<dbReference type="GO" id="GO:0003677">
    <property type="term" value="F:DNA binding"/>
    <property type="evidence" value="ECO:0007669"/>
    <property type="project" value="UniProtKB-KW"/>
</dbReference>
<organism evidence="4 5">
    <name type="scientific">Vagococcus fluvialis</name>
    <dbReference type="NCBI Taxonomy" id="2738"/>
    <lineage>
        <taxon>Bacteria</taxon>
        <taxon>Bacillati</taxon>
        <taxon>Bacillota</taxon>
        <taxon>Bacilli</taxon>
        <taxon>Lactobacillales</taxon>
        <taxon>Enterococcaceae</taxon>
        <taxon>Vagococcus</taxon>
    </lineage>
</organism>
<sequence>MTNLFDIEKLRQGTETDIQIAHYISNNEESVAFMRVRELAEETHVSPATIVRFTQKMGYESFPELRLAIKQNLEKRHIMINQNANEFYLENTHFPIDFKENIDFLVEKLNEVDVIHCLGTGSSSSMAQYAQQRLSSLGYQSFASVSTFIPYLASKKDKTNEKINEVCLLFSVSGETPDLIHIAKALVGTSIYSISVTNKSANTLATLCDFSLSYDTPLNRRSYSVDMSSQLPVVYIIETLSKELYNKKFPFKEDNVTKASSFNK</sequence>
<dbReference type="RefSeq" id="WP_114289031.1">
    <property type="nucleotide sequence ID" value="NZ_JAFLWP010000004.1"/>
</dbReference>
<dbReference type="PROSITE" id="PS51464">
    <property type="entry name" value="SIS"/>
    <property type="match status" value="1"/>
</dbReference>